<evidence type="ECO:0000313" key="2">
    <source>
        <dbReference type="Proteomes" id="UP000808372"/>
    </source>
</evidence>
<feature type="region of interest" description="Disordered" evidence="1">
    <location>
        <begin position="1"/>
        <end position="34"/>
    </location>
</feature>
<name>A0A8U0Q8V5_SALNM</name>
<proteinExistence type="predicted"/>
<dbReference type="RefSeq" id="XP_038838797.1">
    <property type="nucleotide sequence ID" value="XM_038982869.1"/>
</dbReference>
<dbReference type="GeneID" id="120036434"/>
<organism evidence="2 3">
    <name type="scientific">Salvelinus namaycush</name>
    <name type="common">Lake trout</name>
    <name type="synonym">Salmo namaycush</name>
    <dbReference type="NCBI Taxonomy" id="8040"/>
    <lineage>
        <taxon>Eukaryota</taxon>
        <taxon>Metazoa</taxon>
        <taxon>Chordata</taxon>
        <taxon>Craniata</taxon>
        <taxon>Vertebrata</taxon>
        <taxon>Euteleostomi</taxon>
        <taxon>Actinopterygii</taxon>
        <taxon>Neopterygii</taxon>
        <taxon>Teleostei</taxon>
        <taxon>Protacanthopterygii</taxon>
        <taxon>Salmoniformes</taxon>
        <taxon>Salmonidae</taxon>
        <taxon>Salmoninae</taxon>
        <taxon>Salvelinus</taxon>
    </lineage>
</organism>
<evidence type="ECO:0000313" key="3">
    <source>
        <dbReference type="RefSeq" id="XP_038838797.1"/>
    </source>
</evidence>
<keyword evidence="2" id="KW-1185">Reference proteome</keyword>
<evidence type="ECO:0000256" key="1">
    <source>
        <dbReference type="SAM" id="MobiDB-lite"/>
    </source>
</evidence>
<dbReference type="AlphaFoldDB" id="A0A8U0Q8V5"/>
<dbReference type="Proteomes" id="UP000808372">
    <property type="component" value="Unplaced"/>
</dbReference>
<protein>
    <submittedName>
        <fullName evidence="3">Uncharacterized protein LOC120036434 isoform X2</fullName>
    </submittedName>
</protein>
<feature type="compositionally biased region" description="Low complexity" evidence="1">
    <location>
        <begin position="354"/>
        <end position="385"/>
    </location>
</feature>
<gene>
    <name evidence="3" type="primary">LOC120036434</name>
</gene>
<feature type="region of interest" description="Disordered" evidence="1">
    <location>
        <begin position="354"/>
        <end position="397"/>
    </location>
</feature>
<reference evidence="3" key="1">
    <citation type="submission" date="2025-08" db="UniProtKB">
        <authorList>
            <consortium name="RefSeq"/>
        </authorList>
    </citation>
    <scope>IDENTIFICATION</scope>
    <source>
        <tissue evidence="3">White muscle</tissue>
    </source>
</reference>
<sequence>MQQGNNPRPSYGAPPHKRFRNANGGANNRRKQPNFSADIVFTTKAGNVQTTPSLTKQLKAITGETVIGLQYVWEYRSPSKSVPPHYQCKLCKKVSRLQTDMLAHIKGWKHSFRYMKQNHSAKMPFKEDAATKDHEVRKKVKAAAAELERAEGRGQLMVILKEPSEVQAFAGLRSAIPNMGPPGGMGARGPKPGGRFAEPLFPGEFTLQGGGLNYPMGGMGGYSDPLSRSTPSTAFQKRDMRFRDYPDNTGGQRLGVSADGFGLGGGRDGSFGQEGLLGESPGSRYPDEFRGGQMGSGSGHGLMGAVPETSSLPSTLLKYLDNFQIENEGDAQIVLKVTQKLTDVLMDYRLRSVSSGPSMKSGLSLGSMSYSDAPRMSSGSDRFSGGFSGNLSGPSRY</sequence>
<accession>A0A8U0Q8V5</accession>